<accession>A0A3S0CR98</accession>
<dbReference type="InterPro" id="IPR038282">
    <property type="entry name" value="DUF2267_sf"/>
</dbReference>
<sequence>MALNFNQYATEGNTFLKEYSREMDMANDPNKAGRIFTATLYALRDIIPIAESLQFIAQLPMFLKGVYVNGWSLKKEKPKVKRMADFLDLVRAHDWPAEVNDFEYNDEIAERYVNTTFIYLRKYISRGEMQDIRDGLPKDLKSMIFTNPSF</sequence>
<dbReference type="OrthoDB" id="1437314at2"/>
<dbReference type="Pfam" id="PF10025">
    <property type="entry name" value="DUF2267"/>
    <property type="match status" value="1"/>
</dbReference>
<reference evidence="1 2" key="1">
    <citation type="submission" date="2018-11" db="EMBL/GenBank/DDBJ databases">
        <title>Arenibacter aquaticus sp.nov., a marine bacterium isolated from surface seawater in the South China Sea.</title>
        <authorList>
            <person name="Guo J."/>
            <person name="Sun J."/>
        </authorList>
    </citation>
    <scope>NUCLEOTIDE SEQUENCE [LARGE SCALE GENOMIC DNA]</scope>
    <source>
        <strain evidence="1 2">GUO666</strain>
    </source>
</reference>
<keyword evidence="2" id="KW-1185">Reference proteome</keyword>
<dbReference type="Proteomes" id="UP000267585">
    <property type="component" value="Unassembled WGS sequence"/>
</dbReference>
<organism evidence="1 2">
    <name type="scientific">Arenibacter aquaticus</name>
    <dbReference type="NCBI Taxonomy" id="2489054"/>
    <lineage>
        <taxon>Bacteria</taxon>
        <taxon>Pseudomonadati</taxon>
        <taxon>Bacteroidota</taxon>
        <taxon>Flavobacteriia</taxon>
        <taxon>Flavobacteriales</taxon>
        <taxon>Flavobacteriaceae</taxon>
        <taxon>Arenibacter</taxon>
    </lineage>
</organism>
<gene>
    <name evidence="1" type="ORF">EHW67_01295</name>
</gene>
<dbReference type="Gene3D" id="1.10.490.110">
    <property type="entry name" value="Uncharacterized conserved protein DUF2267"/>
    <property type="match status" value="1"/>
</dbReference>
<dbReference type="RefSeq" id="WP_126160532.1">
    <property type="nucleotide sequence ID" value="NZ_RQPJ01000001.1"/>
</dbReference>
<dbReference type="InterPro" id="IPR018727">
    <property type="entry name" value="DUF2267"/>
</dbReference>
<comment type="caution">
    <text evidence="1">The sequence shown here is derived from an EMBL/GenBank/DDBJ whole genome shotgun (WGS) entry which is preliminary data.</text>
</comment>
<dbReference type="AlphaFoldDB" id="A0A3S0CR98"/>
<evidence type="ECO:0000313" key="1">
    <source>
        <dbReference type="EMBL" id="RTE55229.1"/>
    </source>
</evidence>
<protein>
    <submittedName>
        <fullName evidence="1">DUF2267 domain-containing protein</fullName>
    </submittedName>
</protein>
<proteinExistence type="predicted"/>
<dbReference type="EMBL" id="RQPJ01000001">
    <property type="protein sequence ID" value="RTE55229.1"/>
    <property type="molecule type" value="Genomic_DNA"/>
</dbReference>
<evidence type="ECO:0000313" key="2">
    <source>
        <dbReference type="Proteomes" id="UP000267585"/>
    </source>
</evidence>
<name>A0A3S0CR98_9FLAO</name>